<dbReference type="PANTHER" id="PTHR33940:SF1">
    <property type="entry name" value="APOLIPOPHORIN-RELATED"/>
    <property type="match status" value="1"/>
</dbReference>
<name>A0A8R1E0F0_CAEJA</name>
<dbReference type="AlphaFoldDB" id="A0A8R1E0F0"/>
<dbReference type="InterPro" id="IPR058721">
    <property type="entry name" value="NTF2_3"/>
</dbReference>
<dbReference type="Proteomes" id="UP000005237">
    <property type="component" value="Unassembled WGS sequence"/>
</dbReference>
<evidence type="ECO:0000313" key="3">
    <source>
        <dbReference type="EnsemblMetazoa" id="CJA16229.1"/>
    </source>
</evidence>
<dbReference type="PANTHER" id="PTHR33940">
    <property type="entry name" value="PROTEIN CBG13625"/>
    <property type="match status" value="1"/>
</dbReference>
<dbReference type="EnsemblMetazoa" id="CJA16229.1">
    <property type="protein sequence ID" value="CJA16229.1"/>
    <property type="gene ID" value="WBGene00135433"/>
</dbReference>
<proteinExistence type="predicted"/>
<organism evidence="3 4">
    <name type="scientific">Caenorhabditis japonica</name>
    <dbReference type="NCBI Taxonomy" id="281687"/>
    <lineage>
        <taxon>Eukaryota</taxon>
        <taxon>Metazoa</taxon>
        <taxon>Ecdysozoa</taxon>
        <taxon>Nematoda</taxon>
        <taxon>Chromadorea</taxon>
        <taxon>Rhabditida</taxon>
        <taxon>Rhabditina</taxon>
        <taxon>Rhabditomorpha</taxon>
        <taxon>Rhabditoidea</taxon>
        <taxon>Rhabditidae</taxon>
        <taxon>Peloderinae</taxon>
        <taxon>Caenorhabditis</taxon>
    </lineage>
</organism>
<dbReference type="Pfam" id="PF26530">
    <property type="entry name" value="NTF2_3"/>
    <property type="match status" value="2"/>
</dbReference>
<evidence type="ECO:0000259" key="2">
    <source>
        <dbReference type="Pfam" id="PF26530"/>
    </source>
</evidence>
<sequence>MRCLQFLVFSSILFGSTYATDPKEAFGQFLKSLVESVLNKKPVQSFFQNNFSYKSCELEIDTAIAIELLSKFPFSLVSFNLKSSKYLHPNVIEYQLSILSKKNNVDIILVFNDNNGTLQLVTGNTIDCGRNLLRSKAGDGSDAVVKELIGGMDSSSADFANFFTDDFLFLGCLGNYNKQQTLQLFAKMPKGFKTNIISSKFVGKDQIELQIGNGRLVANFKLLLVGNKWLVHSGSMEKC</sequence>
<reference evidence="3" key="2">
    <citation type="submission" date="2022-06" db="UniProtKB">
        <authorList>
            <consortium name="EnsemblMetazoa"/>
        </authorList>
    </citation>
    <scope>IDENTIFICATION</scope>
    <source>
        <strain evidence="3">DF5081</strain>
    </source>
</reference>
<keyword evidence="1" id="KW-0732">Signal</keyword>
<keyword evidence="4" id="KW-1185">Reference proteome</keyword>
<feature type="signal peptide" evidence="1">
    <location>
        <begin position="1"/>
        <end position="19"/>
    </location>
</feature>
<feature type="domain" description="NTF2-like" evidence="2">
    <location>
        <begin position="155"/>
        <end position="239"/>
    </location>
</feature>
<evidence type="ECO:0000313" key="4">
    <source>
        <dbReference type="Proteomes" id="UP000005237"/>
    </source>
</evidence>
<feature type="domain" description="NTF2-like" evidence="2">
    <location>
        <begin position="26"/>
        <end position="129"/>
    </location>
</feature>
<accession>A0A8R1E0F0</accession>
<reference evidence="4" key="1">
    <citation type="submission" date="2010-08" db="EMBL/GenBank/DDBJ databases">
        <authorList>
            <consortium name="Caenorhabditis japonica Sequencing Consortium"/>
            <person name="Wilson R.K."/>
        </authorList>
    </citation>
    <scope>NUCLEOTIDE SEQUENCE [LARGE SCALE GENOMIC DNA]</scope>
    <source>
        <strain evidence="4">DF5081</strain>
    </source>
</reference>
<feature type="chain" id="PRO_5035827920" description="NTF2-like domain-containing protein" evidence="1">
    <location>
        <begin position="20"/>
        <end position="239"/>
    </location>
</feature>
<protein>
    <recommendedName>
        <fullName evidence="2">NTF2-like domain-containing protein</fullName>
    </recommendedName>
</protein>
<evidence type="ECO:0000256" key="1">
    <source>
        <dbReference type="SAM" id="SignalP"/>
    </source>
</evidence>